<evidence type="ECO:0000313" key="1">
    <source>
        <dbReference type="EMBL" id="KAJ4190684.1"/>
    </source>
</evidence>
<evidence type="ECO:0008006" key="3">
    <source>
        <dbReference type="Google" id="ProtNLM"/>
    </source>
</evidence>
<dbReference type="Proteomes" id="UP001152087">
    <property type="component" value="Unassembled WGS sequence"/>
</dbReference>
<name>A0A9W8V132_9HYPO</name>
<dbReference type="EMBL" id="JAOQAV010000010">
    <property type="protein sequence ID" value="KAJ4190684.1"/>
    <property type="molecule type" value="Genomic_DNA"/>
</dbReference>
<comment type="caution">
    <text evidence="1">The sequence shown here is derived from an EMBL/GenBank/DDBJ whole genome shotgun (WGS) entry which is preliminary data.</text>
</comment>
<evidence type="ECO:0000313" key="2">
    <source>
        <dbReference type="Proteomes" id="UP001152087"/>
    </source>
</evidence>
<accession>A0A9W8V132</accession>
<reference evidence="1" key="1">
    <citation type="submission" date="2022-09" db="EMBL/GenBank/DDBJ databases">
        <title>Fusarium specimens isolated from Avocado Roots.</title>
        <authorList>
            <person name="Stajich J."/>
            <person name="Roper C."/>
            <person name="Heimlech-Rivalta G."/>
        </authorList>
    </citation>
    <scope>NUCLEOTIDE SEQUENCE</scope>
    <source>
        <strain evidence="1">A02</strain>
    </source>
</reference>
<sequence length="305" mass="34311">MGAEPAFQEPDVLLPVHEAEIRREFAIKIESEIRANPRTANFKLNTAQVATILSVPLPALRPGGYLSTGVLSGELYQRLTGLPALVKHSEYRWFILGLANIQKTEKVFQHIQAFFGKDWLLRYRPYLLNPQQPGSSDKVWNMLCLNITDYGWWRCAKFGLKCLGIRPTTQGESVVILQLNWVPQQEMDPKKVMSLQGQDNDFDKMVECAKSFHSDGSPDSIHELPEFSILSGHLIHVPMPNPEAVHFKAMIGLHWAMIVVAAFCGGAVAPRLLPDREEFHVGHENVDGQELRTRGWAKAHTGCHS</sequence>
<protein>
    <recommendedName>
        <fullName evidence="3">HNH nuclease domain-containing protein</fullName>
    </recommendedName>
</protein>
<proteinExistence type="predicted"/>
<keyword evidence="2" id="KW-1185">Reference proteome</keyword>
<dbReference type="AlphaFoldDB" id="A0A9W8V132"/>
<gene>
    <name evidence="1" type="ORF">NW755_004898</name>
</gene>
<organism evidence="1 2">
    <name type="scientific">Fusarium falciforme</name>
    <dbReference type="NCBI Taxonomy" id="195108"/>
    <lineage>
        <taxon>Eukaryota</taxon>
        <taxon>Fungi</taxon>
        <taxon>Dikarya</taxon>
        <taxon>Ascomycota</taxon>
        <taxon>Pezizomycotina</taxon>
        <taxon>Sordariomycetes</taxon>
        <taxon>Hypocreomycetidae</taxon>
        <taxon>Hypocreales</taxon>
        <taxon>Nectriaceae</taxon>
        <taxon>Fusarium</taxon>
        <taxon>Fusarium solani species complex</taxon>
    </lineage>
</organism>